<feature type="domain" description="Histidine kinase" evidence="7">
    <location>
        <begin position="260"/>
        <end position="427"/>
    </location>
</feature>
<proteinExistence type="predicted"/>
<dbReference type="EMBL" id="BAAACG010000019">
    <property type="protein sequence ID" value="GAA0747034.1"/>
    <property type="molecule type" value="Genomic_DNA"/>
</dbReference>
<dbReference type="PANTHER" id="PTHR43711:SF28">
    <property type="entry name" value="SENSOR HISTIDINE KINASE YXDK"/>
    <property type="match status" value="1"/>
</dbReference>
<feature type="transmembrane region" description="Helical" evidence="6">
    <location>
        <begin position="90"/>
        <end position="108"/>
    </location>
</feature>
<evidence type="ECO:0000256" key="2">
    <source>
        <dbReference type="ARBA" id="ARBA00012438"/>
    </source>
</evidence>
<dbReference type="InterPro" id="IPR004358">
    <property type="entry name" value="Sig_transdc_His_kin-like_C"/>
</dbReference>
<dbReference type="EC" id="2.7.13.3" evidence="2"/>
<organism evidence="8 9">
    <name type="scientific">Clostridium oceanicum</name>
    <dbReference type="NCBI Taxonomy" id="1543"/>
    <lineage>
        <taxon>Bacteria</taxon>
        <taxon>Bacillati</taxon>
        <taxon>Bacillota</taxon>
        <taxon>Clostridia</taxon>
        <taxon>Eubacteriales</taxon>
        <taxon>Clostridiaceae</taxon>
        <taxon>Clostridium</taxon>
    </lineage>
</organism>
<dbReference type="InterPro" id="IPR050736">
    <property type="entry name" value="Sensor_HK_Regulatory"/>
</dbReference>
<dbReference type="Pfam" id="PF02518">
    <property type="entry name" value="HATPase_c"/>
    <property type="match status" value="1"/>
</dbReference>
<keyword evidence="3" id="KW-0808">Transferase</keyword>
<accession>A0ABN1JUN5</accession>
<evidence type="ECO:0000259" key="7">
    <source>
        <dbReference type="PROSITE" id="PS50109"/>
    </source>
</evidence>
<evidence type="ECO:0000313" key="8">
    <source>
        <dbReference type="EMBL" id="GAA0747034.1"/>
    </source>
</evidence>
<feature type="transmembrane region" description="Helical" evidence="6">
    <location>
        <begin position="12"/>
        <end position="30"/>
    </location>
</feature>
<keyword evidence="5" id="KW-0902">Two-component regulatory system</keyword>
<name>A0ABN1JUN5_9CLOT</name>
<evidence type="ECO:0000256" key="5">
    <source>
        <dbReference type="ARBA" id="ARBA00023012"/>
    </source>
</evidence>
<keyword evidence="4" id="KW-0418">Kinase</keyword>
<dbReference type="InterPro" id="IPR036890">
    <property type="entry name" value="HATPase_C_sf"/>
</dbReference>
<evidence type="ECO:0000256" key="3">
    <source>
        <dbReference type="ARBA" id="ARBA00022679"/>
    </source>
</evidence>
<dbReference type="InterPro" id="IPR005467">
    <property type="entry name" value="His_kinase_dom"/>
</dbReference>
<evidence type="ECO:0000313" key="9">
    <source>
        <dbReference type="Proteomes" id="UP001501510"/>
    </source>
</evidence>
<dbReference type="PROSITE" id="PS50109">
    <property type="entry name" value="HIS_KIN"/>
    <property type="match status" value="1"/>
</dbReference>
<protein>
    <recommendedName>
        <fullName evidence="2">histidine kinase</fullName>
        <ecNumber evidence="2">2.7.13.3</ecNumber>
    </recommendedName>
</protein>
<evidence type="ECO:0000256" key="6">
    <source>
        <dbReference type="SAM" id="Phobius"/>
    </source>
</evidence>
<comment type="catalytic activity">
    <reaction evidence="1">
        <text>ATP + protein L-histidine = ADP + protein N-phospho-L-histidine.</text>
        <dbReference type="EC" id="2.7.13.3"/>
    </reaction>
</comment>
<dbReference type="InterPro" id="IPR003594">
    <property type="entry name" value="HATPase_dom"/>
</dbReference>
<sequence>MKKTKDTKRLNLRKIFLIPICIAVASQIYLDLFIPNFKISFGIILFCIFAYIYDDINPILTGLISGLLVYGGRVFVNLFINTNLYEGIKFYFPEIFFYISYALFYFIALKISNKKIGLKLFFLTILCDYFANIVEVLIRNYTDEIAVYNFILGLLGIAFIRTCIIFTVIVYIKYNKMLLIKEEQEDRYKKLVFMISKIKTETYWLKKSMCNVEDVMADAYKLYENIQSKTEEENWQENALSLAKDIHEIKKEYALVAEGIDGILSNKIEDKGMKIKELVAILKESMETEIYVLKENIKIVINFDIKSNFVIKNHYLLMSILRNLFINSIEAIDHKEKGVITLKVIEHKKICEFILEDNGCGIEKEDYNYIYEPGFSTKINYETGKINRGLGLSITKDIIENKLKGKIKLQSKVGRGTKFFISISKDIEVN</sequence>
<keyword evidence="6" id="KW-0812">Transmembrane</keyword>
<gene>
    <name evidence="8" type="ORF">GCM10008906_35460</name>
</gene>
<dbReference type="RefSeq" id="WP_343763881.1">
    <property type="nucleotide sequence ID" value="NZ_BAAACG010000019.1"/>
</dbReference>
<dbReference type="Proteomes" id="UP001501510">
    <property type="component" value="Unassembled WGS sequence"/>
</dbReference>
<dbReference type="PRINTS" id="PR00344">
    <property type="entry name" value="BCTRLSENSOR"/>
</dbReference>
<keyword evidence="8" id="KW-0067">ATP-binding</keyword>
<dbReference type="PANTHER" id="PTHR43711">
    <property type="entry name" value="TWO-COMPONENT HISTIDINE KINASE"/>
    <property type="match status" value="1"/>
</dbReference>
<dbReference type="SUPFAM" id="SSF55874">
    <property type="entry name" value="ATPase domain of HSP90 chaperone/DNA topoisomerase II/histidine kinase"/>
    <property type="match status" value="1"/>
</dbReference>
<evidence type="ECO:0000256" key="1">
    <source>
        <dbReference type="ARBA" id="ARBA00000085"/>
    </source>
</evidence>
<keyword evidence="8" id="KW-0547">Nucleotide-binding</keyword>
<comment type="caution">
    <text evidence="8">The sequence shown here is derived from an EMBL/GenBank/DDBJ whole genome shotgun (WGS) entry which is preliminary data.</text>
</comment>
<dbReference type="SMART" id="SM00387">
    <property type="entry name" value="HATPase_c"/>
    <property type="match status" value="1"/>
</dbReference>
<feature type="transmembrane region" description="Helical" evidence="6">
    <location>
        <begin position="60"/>
        <end position="78"/>
    </location>
</feature>
<feature type="transmembrane region" description="Helical" evidence="6">
    <location>
        <begin position="150"/>
        <end position="172"/>
    </location>
</feature>
<dbReference type="Gene3D" id="3.30.565.10">
    <property type="entry name" value="Histidine kinase-like ATPase, C-terminal domain"/>
    <property type="match status" value="1"/>
</dbReference>
<reference evidence="8 9" key="1">
    <citation type="journal article" date="2019" name="Int. J. Syst. Evol. Microbiol.">
        <title>The Global Catalogue of Microorganisms (GCM) 10K type strain sequencing project: providing services to taxonomists for standard genome sequencing and annotation.</title>
        <authorList>
            <consortium name="The Broad Institute Genomics Platform"/>
            <consortium name="The Broad Institute Genome Sequencing Center for Infectious Disease"/>
            <person name="Wu L."/>
            <person name="Ma J."/>
        </authorList>
    </citation>
    <scope>NUCLEOTIDE SEQUENCE [LARGE SCALE GENOMIC DNA]</scope>
    <source>
        <strain evidence="8 9">JCM 1407</strain>
    </source>
</reference>
<feature type="transmembrane region" description="Helical" evidence="6">
    <location>
        <begin position="36"/>
        <end position="53"/>
    </location>
</feature>
<feature type="transmembrane region" description="Helical" evidence="6">
    <location>
        <begin position="120"/>
        <end position="138"/>
    </location>
</feature>
<evidence type="ECO:0000256" key="4">
    <source>
        <dbReference type="ARBA" id="ARBA00022777"/>
    </source>
</evidence>
<keyword evidence="6" id="KW-0472">Membrane</keyword>
<dbReference type="GO" id="GO:0005524">
    <property type="term" value="F:ATP binding"/>
    <property type="evidence" value="ECO:0007669"/>
    <property type="project" value="UniProtKB-KW"/>
</dbReference>
<keyword evidence="9" id="KW-1185">Reference proteome</keyword>
<keyword evidence="6" id="KW-1133">Transmembrane helix</keyword>